<name>A0ABW9ZUG1_9BACT</name>
<dbReference type="RefSeq" id="WP_161819098.1">
    <property type="nucleotide sequence ID" value="NZ_JAACJS010000015.1"/>
</dbReference>
<protein>
    <recommendedName>
        <fullName evidence="4">DUF1440 domain-containing protein</fullName>
    </recommendedName>
</protein>
<feature type="transmembrane region" description="Helical" evidence="1">
    <location>
        <begin position="130"/>
        <end position="152"/>
    </location>
</feature>
<feature type="transmembrane region" description="Helical" evidence="1">
    <location>
        <begin position="95"/>
        <end position="118"/>
    </location>
</feature>
<evidence type="ECO:0000313" key="3">
    <source>
        <dbReference type="Proteomes" id="UP000753802"/>
    </source>
</evidence>
<sequence length="163" mass="17902">MSQTRPTNPILTAVLVAGTLDILGAFTHFYLVRHMNPAPVVLKYIASGVFGADAMKGGAGMMAIGLLFHYIIVLGCVLVFYGLYPRVSLMRFNKWITAVVYALLVWVVTNLVIVPLSLVKRGPFNLQHALIAMLILVLMIGIPITFIVGNYFDKKARLKSASH</sequence>
<keyword evidence="1" id="KW-0472">Membrane</keyword>
<reference evidence="2 3" key="1">
    <citation type="submission" date="2020-01" db="EMBL/GenBank/DDBJ databases">
        <title>Genome analysis.</title>
        <authorList>
            <person name="Wu S."/>
            <person name="Wang G."/>
        </authorList>
    </citation>
    <scope>NUCLEOTIDE SEQUENCE [LARGE SCALE GENOMIC DNA]</scope>
    <source>
        <strain evidence="2 3">SYL130</strain>
    </source>
</reference>
<keyword evidence="1" id="KW-0812">Transmembrane</keyword>
<feature type="transmembrane region" description="Helical" evidence="1">
    <location>
        <begin position="12"/>
        <end position="32"/>
    </location>
</feature>
<evidence type="ECO:0000256" key="1">
    <source>
        <dbReference type="SAM" id="Phobius"/>
    </source>
</evidence>
<evidence type="ECO:0008006" key="4">
    <source>
        <dbReference type="Google" id="ProtNLM"/>
    </source>
</evidence>
<organism evidence="2 3">
    <name type="scientific">Sediminibacterium roseum</name>
    <dbReference type="NCBI Taxonomy" id="1978412"/>
    <lineage>
        <taxon>Bacteria</taxon>
        <taxon>Pseudomonadati</taxon>
        <taxon>Bacteroidota</taxon>
        <taxon>Chitinophagia</taxon>
        <taxon>Chitinophagales</taxon>
        <taxon>Chitinophagaceae</taxon>
        <taxon>Sediminibacterium</taxon>
    </lineage>
</organism>
<accession>A0ABW9ZUG1</accession>
<evidence type="ECO:0000313" key="2">
    <source>
        <dbReference type="EMBL" id="NCI50786.1"/>
    </source>
</evidence>
<proteinExistence type="predicted"/>
<dbReference type="EMBL" id="JAACJS010000015">
    <property type="protein sequence ID" value="NCI50786.1"/>
    <property type="molecule type" value="Genomic_DNA"/>
</dbReference>
<keyword evidence="1" id="KW-1133">Transmembrane helix</keyword>
<dbReference type="Proteomes" id="UP000753802">
    <property type="component" value="Unassembled WGS sequence"/>
</dbReference>
<comment type="caution">
    <text evidence="2">The sequence shown here is derived from an EMBL/GenBank/DDBJ whole genome shotgun (WGS) entry which is preliminary data.</text>
</comment>
<gene>
    <name evidence="2" type="ORF">GWC95_12680</name>
</gene>
<feature type="transmembrane region" description="Helical" evidence="1">
    <location>
        <begin position="59"/>
        <end position="83"/>
    </location>
</feature>
<keyword evidence="3" id="KW-1185">Reference proteome</keyword>